<dbReference type="GO" id="GO:0009898">
    <property type="term" value="C:cytoplasmic side of plasma membrane"/>
    <property type="evidence" value="ECO:0007669"/>
    <property type="project" value="Ensembl"/>
</dbReference>
<dbReference type="AlphaFoldDB" id="A0A8C3HPT2"/>
<keyword evidence="11 15" id="KW-0175">Coiled coil</keyword>
<dbReference type="InterPro" id="IPR013083">
    <property type="entry name" value="Znf_RING/FYVE/PHD"/>
</dbReference>
<feature type="compositionally biased region" description="Low complexity" evidence="16">
    <location>
        <begin position="204"/>
        <end position="214"/>
    </location>
</feature>
<evidence type="ECO:0000256" key="16">
    <source>
        <dbReference type="SAM" id="MobiDB-lite"/>
    </source>
</evidence>
<dbReference type="Gene3D" id="2.60.210.10">
    <property type="entry name" value="Apoptosis, Tumor Necrosis Factor Receptor Associated Protein 2, Chain A"/>
    <property type="match status" value="1"/>
</dbReference>
<keyword evidence="4" id="KW-1017">Isopeptide bond</keyword>
<comment type="function">
    <text evidence="12">Adapter protein and signal transducer that links members of the tumor necrosis factor receptor family to different signaling pathways by association with the receptor cytoplasmic domain and kinases. Mediates activation of NF-kappa-B and probably JNK. Seems to be involved in apoptosis. Plays a role in mediating activation of NF-kappa-B by EIF2AK2/PKR.</text>
</comment>
<dbReference type="InterPro" id="IPR049342">
    <property type="entry name" value="TRAF1-6_MATH_dom"/>
</dbReference>
<sequence length="775" mass="87341">MDLNGAAVNKVTIMLKLLQKWGLNSPPLTQLYNLRPLSLEMKTPARLLAAPAPAAWGDAGGSARTELLGFSLHPPSVQGQRFERLWQPRLETSQSSRGGGREQSHNEPYPGGLDPANPSPLHGPPLSGGAEPSPARAQAEALCPFLSPPPEAAGRAVAVKPKAASSSQPFPSPRPALPSPRRRGRAGAAEPPRLAGKFAEPDPAAAARSKASRCRTASMASEELTGLSNSFARQNSSSGISLDFEPDTDYHFIETLEERYKCAYCHLVLHNPHQTGCGHRFCQHCIISLRELNAVPTCPVDKETIKVQEVFKDNCCKREVLNLQVFCKNAPECNSKIILGRYQDHLQQCLFESVQCTNDECHDQILRKDLKDHLSLHCKFREEICQYCNQYVVSINLKNHEKNECPDFPVPCLHNCSQIILKKEMDKHFSVCPEAEVDCPYKQYGCPIQIKRGKLADHENAALREHMLQILDKNSKLEEQISDLYKSLEFKEIKIQQLADTVKKCEKDFRQFTQLLGKNSNLMVNTQTLASHIDKSAWLETQVRQLIQMSNQQQSKFDLRPLLETIENIKQKIAFMETYDQRLVVLEGQTTEHDVHISIHKAHLNKNEERFKLLEGTCYNGKLIWKIMDYKMKKKEAIEGRTVSIFSQPFYTSRCGYRLCARAYLNGDGSGKGTHVSLYFVVMRGEFDSLLPWPFKQKVTLMLLDQSGKKNHIVEVFRADPNSSSFKRPDGEMNIASGCPRFVAHTVLENVKNTYVKDDTLFMKVVVDLTDLEEL</sequence>
<evidence type="ECO:0000313" key="20">
    <source>
        <dbReference type="Ensembl" id="ENSCPBP00000021561.1"/>
    </source>
</evidence>
<dbReference type="Proteomes" id="UP000694380">
    <property type="component" value="Unplaced"/>
</dbReference>
<dbReference type="InterPro" id="IPR049440">
    <property type="entry name" value="TRAF3/5_RING"/>
</dbReference>
<keyword evidence="6 14" id="KW-0479">Metal-binding</keyword>
<dbReference type="GO" id="GO:0005829">
    <property type="term" value="C:cytosol"/>
    <property type="evidence" value="ECO:0007669"/>
    <property type="project" value="UniProtKB-SubCell"/>
</dbReference>
<dbReference type="GO" id="GO:0097400">
    <property type="term" value="P:interleukin-17-mediated signaling pathway"/>
    <property type="evidence" value="ECO:0007669"/>
    <property type="project" value="Ensembl"/>
</dbReference>
<reference evidence="20" key="1">
    <citation type="submission" date="2025-08" db="UniProtKB">
        <authorList>
            <consortium name="Ensembl"/>
        </authorList>
    </citation>
    <scope>IDENTIFICATION</scope>
</reference>
<evidence type="ECO:0000259" key="19">
    <source>
        <dbReference type="PROSITE" id="PS50145"/>
    </source>
</evidence>
<feature type="domain" description="MATH" evidence="18">
    <location>
        <begin position="620"/>
        <end position="767"/>
    </location>
</feature>
<keyword evidence="10" id="KW-0832">Ubl conjugation</keyword>
<feature type="domain" description="TRAF-type" evidence="19">
    <location>
        <begin position="345"/>
        <end position="388"/>
    </location>
</feature>
<evidence type="ECO:0000256" key="11">
    <source>
        <dbReference type="ARBA" id="ARBA00023054"/>
    </source>
</evidence>
<dbReference type="GO" id="GO:0023019">
    <property type="term" value="P:signal transduction involved in regulation of gene expression"/>
    <property type="evidence" value="ECO:0007669"/>
    <property type="project" value="Ensembl"/>
</dbReference>
<evidence type="ECO:0000256" key="2">
    <source>
        <dbReference type="ARBA" id="ARBA00006608"/>
    </source>
</evidence>
<feature type="compositionally biased region" description="Low complexity" evidence="16">
    <location>
        <begin position="186"/>
        <end position="195"/>
    </location>
</feature>
<evidence type="ECO:0000256" key="9">
    <source>
        <dbReference type="ARBA" id="ARBA00022833"/>
    </source>
</evidence>
<evidence type="ECO:0000256" key="6">
    <source>
        <dbReference type="ARBA" id="ARBA00022723"/>
    </source>
</evidence>
<dbReference type="InterPro" id="IPR001841">
    <property type="entry name" value="Znf_RING"/>
</dbReference>
<dbReference type="SUPFAM" id="SSF57850">
    <property type="entry name" value="RING/U-box"/>
    <property type="match status" value="1"/>
</dbReference>
<feature type="zinc finger region" description="TRAF-type" evidence="14">
    <location>
        <begin position="345"/>
        <end position="388"/>
    </location>
</feature>
<dbReference type="GO" id="GO:0042802">
    <property type="term" value="F:identical protein binding"/>
    <property type="evidence" value="ECO:0007669"/>
    <property type="project" value="Ensembl"/>
</dbReference>
<dbReference type="PROSITE" id="PS00518">
    <property type="entry name" value="ZF_RING_1"/>
    <property type="match status" value="1"/>
</dbReference>
<dbReference type="Pfam" id="PF21363">
    <property type="entry name" value="TRAF3_RING"/>
    <property type="match status" value="1"/>
</dbReference>
<evidence type="ECO:0000256" key="8">
    <source>
        <dbReference type="ARBA" id="ARBA00022771"/>
    </source>
</evidence>
<dbReference type="GeneTree" id="ENSGT00940000160954"/>
<feature type="region of interest" description="Disordered" evidence="16">
    <location>
        <begin position="91"/>
        <end position="138"/>
    </location>
</feature>
<dbReference type="PANTHER" id="PTHR10131">
    <property type="entry name" value="TNF RECEPTOR ASSOCIATED FACTOR"/>
    <property type="match status" value="1"/>
</dbReference>
<dbReference type="GO" id="GO:0005164">
    <property type="term" value="F:tumor necrosis factor receptor binding"/>
    <property type="evidence" value="ECO:0007669"/>
    <property type="project" value="InterPro"/>
</dbReference>
<dbReference type="GO" id="GO:0005813">
    <property type="term" value="C:centrosome"/>
    <property type="evidence" value="ECO:0007669"/>
    <property type="project" value="Ensembl"/>
</dbReference>
<comment type="subcellular location">
    <subcellularLocation>
        <location evidence="1">Cytoplasm</location>
        <location evidence="1">Cytosol</location>
    </subcellularLocation>
</comment>
<evidence type="ECO:0000256" key="10">
    <source>
        <dbReference type="ARBA" id="ARBA00022843"/>
    </source>
</evidence>
<dbReference type="FunFam" id="2.60.210.10:FF:000001">
    <property type="entry name" value="TNF receptor-associated factor"/>
    <property type="match status" value="1"/>
</dbReference>
<feature type="region of interest" description="Disordered" evidence="16">
    <location>
        <begin position="153"/>
        <end position="214"/>
    </location>
</feature>
<dbReference type="GO" id="GO:0048255">
    <property type="term" value="P:mRNA stabilization"/>
    <property type="evidence" value="ECO:0007669"/>
    <property type="project" value="Ensembl"/>
</dbReference>
<dbReference type="GO" id="GO:0008270">
    <property type="term" value="F:zinc ion binding"/>
    <property type="evidence" value="ECO:0007669"/>
    <property type="project" value="UniProtKB-KW"/>
</dbReference>
<evidence type="ECO:0000256" key="13">
    <source>
        <dbReference type="ARBA" id="ARBA00072832"/>
    </source>
</evidence>
<keyword evidence="8 14" id="KW-0863">Zinc-finger</keyword>
<keyword evidence="21" id="KW-1185">Reference proteome</keyword>
<dbReference type="Ensembl" id="ENSCPBT00000025393.1">
    <property type="protein sequence ID" value="ENSCPBP00000021561.1"/>
    <property type="gene ID" value="ENSCPBG00000015501.1"/>
</dbReference>
<gene>
    <name evidence="20" type="primary">TRAF5</name>
</gene>
<dbReference type="Pfam" id="PF21355">
    <property type="entry name" value="TRAF-mep_MATH"/>
    <property type="match status" value="1"/>
</dbReference>
<dbReference type="FunFam" id="3.30.40.10:FF:000356">
    <property type="entry name" value="TNF receptor-associated factor"/>
    <property type="match status" value="1"/>
</dbReference>
<dbReference type="GO" id="GO:0061630">
    <property type="term" value="F:ubiquitin protein ligase activity"/>
    <property type="evidence" value="ECO:0007669"/>
    <property type="project" value="Ensembl"/>
</dbReference>
<dbReference type="GO" id="GO:0033209">
    <property type="term" value="P:tumor necrosis factor-mediated signaling pathway"/>
    <property type="evidence" value="ECO:0007669"/>
    <property type="project" value="Ensembl"/>
</dbReference>
<dbReference type="InterPro" id="IPR002083">
    <property type="entry name" value="MATH/TRAF_dom"/>
</dbReference>
<dbReference type="SMART" id="SM00061">
    <property type="entry name" value="MATH"/>
    <property type="match status" value="1"/>
</dbReference>
<reference evidence="20" key="2">
    <citation type="submission" date="2025-09" db="UniProtKB">
        <authorList>
            <consortium name="Ensembl"/>
        </authorList>
    </citation>
    <scope>IDENTIFICATION</scope>
</reference>
<evidence type="ECO:0000256" key="3">
    <source>
        <dbReference type="ARBA" id="ARBA00022490"/>
    </source>
</evidence>
<evidence type="ECO:0000256" key="14">
    <source>
        <dbReference type="PROSITE-ProRule" id="PRU00207"/>
    </source>
</evidence>
<dbReference type="InterPro" id="IPR001293">
    <property type="entry name" value="Znf_TRAF"/>
</dbReference>
<feature type="compositionally biased region" description="Low complexity" evidence="16">
    <location>
        <begin position="156"/>
        <end position="167"/>
    </location>
</feature>
<accession>A0A8C3HPT2</accession>
<dbReference type="PROSITE" id="PS50089">
    <property type="entry name" value="ZF_RING_2"/>
    <property type="match status" value="1"/>
</dbReference>
<dbReference type="PANTHER" id="PTHR10131:SF83">
    <property type="entry name" value="TNF RECEPTOR-ASSOCIATED FACTOR 5"/>
    <property type="match status" value="1"/>
</dbReference>
<feature type="domain" description="RING-type" evidence="17">
    <location>
        <begin position="262"/>
        <end position="302"/>
    </location>
</feature>
<dbReference type="FunFam" id="3.30.40.10:FF:000274">
    <property type="entry name" value="TNF receptor-associated factor"/>
    <property type="match status" value="1"/>
</dbReference>
<dbReference type="SMART" id="SM00184">
    <property type="entry name" value="RING"/>
    <property type="match status" value="1"/>
</dbReference>
<dbReference type="Pfam" id="PF02176">
    <property type="entry name" value="zf-TRAF"/>
    <property type="match status" value="1"/>
</dbReference>
<dbReference type="InterPro" id="IPR017907">
    <property type="entry name" value="Znf_RING_CS"/>
</dbReference>
<comment type="similarity">
    <text evidence="2">Belongs to the TNF receptor-associated factor family. A subfamily.</text>
</comment>
<evidence type="ECO:0000259" key="18">
    <source>
        <dbReference type="PROSITE" id="PS50144"/>
    </source>
</evidence>
<dbReference type="GO" id="GO:0008284">
    <property type="term" value="P:positive regulation of cell population proliferation"/>
    <property type="evidence" value="ECO:0007669"/>
    <property type="project" value="Ensembl"/>
</dbReference>
<dbReference type="GO" id="GO:0043123">
    <property type="term" value="P:positive regulation of canonical NF-kappaB signal transduction"/>
    <property type="evidence" value="ECO:0007669"/>
    <property type="project" value="Ensembl"/>
</dbReference>
<dbReference type="CDD" id="cd16642">
    <property type="entry name" value="mRING-HC-C3HC3D_TRAF5"/>
    <property type="match status" value="1"/>
</dbReference>
<keyword evidence="7" id="KW-0677">Repeat</keyword>
<dbReference type="PROSITE" id="PS50145">
    <property type="entry name" value="ZF_TRAF"/>
    <property type="match status" value="2"/>
</dbReference>
<dbReference type="GO" id="GO:0031625">
    <property type="term" value="F:ubiquitin protein ligase binding"/>
    <property type="evidence" value="ECO:0007669"/>
    <property type="project" value="Ensembl"/>
</dbReference>
<dbReference type="FunFam" id="3.30.40.10:FF:000323">
    <property type="entry name" value="TNF receptor-associated factor"/>
    <property type="match status" value="1"/>
</dbReference>
<evidence type="ECO:0000256" key="4">
    <source>
        <dbReference type="ARBA" id="ARBA00022499"/>
    </source>
</evidence>
<evidence type="ECO:0000256" key="5">
    <source>
        <dbReference type="ARBA" id="ARBA00022703"/>
    </source>
</evidence>
<evidence type="ECO:0000256" key="1">
    <source>
        <dbReference type="ARBA" id="ARBA00004514"/>
    </source>
</evidence>
<evidence type="ECO:0000256" key="15">
    <source>
        <dbReference type="SAM" id="Coils"/>
    </source>
</evidence>
<feature type="domain" description="TRAF-type" evidence="19">
    <location>
        <begin position="400"/>
        <end position="455"/>
    </location>
</feature>
<name>A0A8C3HPT2_CHRPI</name>
<dbReference type="InterPro" id="IPR008974">
    <property type="entry name" value="TRAF-like"/>
</dbReference>
<dbReference type="SUPFAM" id="SSF49599">
    <property type="entry name" value="TRAF domain-like"/>
    <property type="match status" value="3"/>
</dbReference>
<dbReference type="PROSITE" id="PS50144">
    <property type="entry name" value="MATH"/>
    <property type="match status" value="1"/>
</dbReference>
<evidence type="ECO:0000313" key="21">
    <source>
        <dbReference type="Proteomes" id="UP000694380"/>
    </source>
</evidence>
<keyword evidence="5" id="KW-0053">Apoptosis</keyword>
<dbReference type="GO" id="GO:0035631">
    <property type="term" value="C:CD40 receptor complex"/>
    <property type="evidence" value="ECO:0007669"/>
    <property type="project" value="Ensembl"/>
</dbReference>
<dbReference type="GO" id="GO:0023035">
    <property type="term" value="P:CD40 signaling pathway"/>
    <property type="evidence" value="ECO:0007669"/>
    <property type="project" value="Ensembl"/>
</dbReference>
<keyword evidence="9 14" id="KW-0862">Zinc</keyword>
<dbReference type="InterPro" id="IPR027130">
    <property type="entry name" value="TRAF5_C3HC3D_RING-HC_finger"/>
</dbReference>
<dbReference type="GO" id="GO:0006915">
    <property type="term" value="P:apoptotic process"/>
    <property type="evidence" value="ECO:0007669"/>
    <property type="project" value="UniProtKB-KW"/>
</dbReference>
<feature type="coiled-coil region" evidence="15">
    <location>
        <begin position="460"/>
        <end position="508"/>
    </location>
</feature>
<evidence type="ECO:0000256" key="12">
    <source>
        <dbReference type="ARBA" id="ARBA00057263"/>
    </source>
</evidence>
<evidence type="ECO:0000259" key="17">
    <source>
        <dbReference type="PROSITE" id="PS50089"/>
    </source>
</evidence>
<feature type="zinc finger region" description="TRAF-type" evidence="14">
    <location>
        <begin position="400"/>
        <end position="455"/>
    </location>
</feature>
<evidence type="ECO:0000256" key="7">
    <source>
        <dbReference type="ARBA" id="ARBA00022737"/>
    </source>
</evidence>
<organism evidence="20 21">
    <name type="scientific">Chrysemys picta bellii</name>
    <name type="common">Western painted turtle</name>
    <name type="synonym">Emys bellii</name>
    <dbReference type="NCBI Taxonomy" id="8478"/>
    <lineage>
        <taxon>Eukaryota</taxon>
        <taxon>Metazoa</taxon>
        <taxon>Chordata</taxon>
        <taxon>Craniata</taxon>
        <taxon>Vertebrata</taxon>
        <taxon>Euteleostomi</taxon>
        <taxon>Archelosauria</taxon>
        <taxon>Testudinata</taxon>
        <taxon>Testudines</taxon>
        <taxon>Cryptodira</taxon>
        <taxon>Durocryptodira</taxon>
        <taxon>Testudinoidea</taxon>
        <taxon>Emydidae</taxon>
        <taxon>Chrysemys</taxon>
    </lineage>
</organism>
<proteinExistence type="inferred from homology"/>
<keyword evidence="3" id="KW-0963">Cytoplasm</keyword>
<dbReference type="Gene3D" id="3.30.40.10">
    <property type="entry name" value="Zinc/RING finger domain, C3HC4 (zinc finger)"/>
    <property type="match status" value="3"/>
</dbReference>
<dbReference type="GO" id="GO:0031996">
    <property type="term" value="F:thioesterase binding"/>
    <property type="evidence" value="ECO:0007669"/>
    <property type="project" value="Ensembl"/>
</dbReference>
<protein>
    <recommendedName>
        <fullName evidence="13">TNF receptor-associated factor 5</fullName>
    </recommendedName>
</protein>